<evidence type="ECO:0000256" key="11">
    <source>
        <dbReference type="RuleBase" id="RU004227"/>
    </source>
</evidence>
<keyword evidence="4 8" id="KW-0547">Nucleotide-binding</keyword>
<dbReference type="GO" id="GO:0005524">
    <property type="term" value="F:ATP binding"/>
    <property type="evidence" value="ECO:0007669"/>
    <property type="project" value="UniProtKB-UniRule"/>
</dbReference>
<dbReference type="GO" id="GO:0005737">
    <property type="term" value="C:cytoplasm"/>
    <property type="evidence" value="ECO:0007669"/>
    <property type="project" value="UniProtKB-SubCell"/>
</dbReference>
<keyword evidence="2 8" id="KW-0963">Cytoplasm</keyword>
<evidence type="ECO:0000313" key="14">
    <source>
        <dbReference type="EMBL" id="QIL02163.1"/>
    </source>
</evidence>
<comment type="domain">
    <text evidence="8">Domain I is involved in oligomerization and binding regulators, domain II is flexibile and of varying length in different bacteria, domain III forms the AAA+ region, while domain IV binds dsDNA.</text>
</comment>
<evidence type="ECO:0000256" key="1">
    <source>
        <dbReference type="ARBA" id="ARBA00006583"/>
    </source>
</evidence>
<dbReference type="PANTHER" id="PTHR30050:SF2">
    <property type="entry name" value="CHROMOSOMAL REPLICATION INITIATOR PROTEIN DNAA"/>
    <property type="match status" value="1"/>
</dbReference>
<dbReference type="Pfam" id="PF08299">
    <property type="entry name" value="Bac_DnaA_C"/>
    <property type="match status" value="1"/>
</dbReference>
<dbReference type="InterPro" id="IPR027417">
    <property type="entry name" value="P-loop_NTPase"/>
</dbReference>
<dbReference type="SUPFAM" id="SSF52540">
    <property type="entry name" value="P-loop containing nucleoside triphosphate hydrolases"/>
    <property type="match status" value="1"/>
</dbReference>
<dbReference type="PROSITE" id="PS01008">
    <property type="entry name" value="DNAA"/>
    <property type="match status" value="1"/>
</dbReference>
<feature type="binding site" evidence="8">
    <location>
        <position position="173"/>
    </location>
    <ligand>
        <name>ATP</name>
        <dbReference type="ChEBI" id="CHEBI:30616"/>
    </ligand>
</feature>
<keyword evidence="15" id="KW-1185">Reference proteome</keyword>
<evidence type="ECO:0000256" key="8">
    <source>
        <dbReference type="HAMAP-Rule" id="MF_00377"/>
    </source>
</evidence>
<evidence type="ECO:0000256" key="3">
    <source>
        <dbReference type="ARBA" id="ARBA00022705"/>
    </source>
</evidence>
<evidence type="ECO:0000256" key="4">
    <source>
        <dbReference type="ARBA" id="ARBA00022741"/>
    </source>
</evidence>
<evidence type="ECO:0000256" key="10">
    <source>
        <dbReference type="RuleBase" id="RU000577"/>
    </source>
</evidence>
<dbReference type="SUPFAM" id="SSF48295">
    <property type="entry name" value="TrpR-like"/>
    <property type="match status" value="1"/>
</dbReference>
<dbReference type="InterPro" id="IPR024633">
    <property type="entry name" value="DnaA_N_dom"/>
</dbReference>
<evidence type="ECO:0000256" key="9">
    <source>
        <dbReference type="NCBIfam" id="TIGR00362"/>
    </source>
</evidence>
<name>A0A6G7ZMK0_9SPHN</name>
<organism evidence="14 15">
    <name type="scientific">Sphingomonas sinipercae</name>
    <dbReference type="NCBI Taxonomy" id="2714944"/>
    <lineage>
        <taxon>Bacteria</taxon>
        <taxon>Pseudomonadati</taxon>
        <taxon>Pseudomonadota</taxon>
        <taxon>Alphaproteobacteria</taxon>
        <taxon>Sphingomonadales</taxon>
        <taxon>Sphingomonadaceae</taxon>
        <taxon>Sphingomonas</taxon>
    </lineage>
</organism>
<dbReference type="SMART" id="SM00760">
    <property type="entry name" value="Bac_DnaA_C"/>
    <property type="match status" value="1"/>
</dbReference>
<dbReference type="CDD" id="cd00009">
    <property type="entry name" value="AAA"/>
    <property type="match status" value="1"/>
</dbReference>
<dbReference type="Gene3D" id="1.10.1750.10">
    <property type="match status" value="1"/>
</dbReference>
<comment type="subcellular location">
    <subcellularLocation>
        <location evidence="8">Cytoplasm</location>
    </subcellularLocation>
</comment>
<feature type="binding site" evidence="8">
    <location>
        <position position="169"/>
    </location>
    <ligand>
        <name>ATP</name>
        <dbReference type="ChEBI" id="CHEBI:30616"/>
    </ligand>
</feature>
<comment type="function">
    <text evidence="8 10">Plays an essential role in the initiation and regulation of chromosomal replication. ATP-DnaA binds to the origin of replication (oriC) to initiate formation of the DNA replication initiation complex once per cell cycle. Binds the DnaA box (a 9 base pair repeat at the origin) and separates the double-stranded (ds)DNA. Forms a right-handed helical filament on oriC DNA; dsDNA binds to the exterior of the filament while single-stranded (ss)DNA is stabiized in the filament's interior. The ATP-DnaA-oriC complex binds and stabilizes one strand of the AT-rich DNA unwinding element (DUE), permitting loading of DNA polymerase. After initiation quickly degrades to an ADP-DnaA complex that is not apt for DNA replication. Binds acidic phospholipids.</text>
</comment>
<dbReference type="NCBIfam" id="TIGR00362">
    <property type="entry name" value="DnaA"/>
    <property type="match status" value="1"/>
</dbReference>
<reference evidence="14 15" key="1">
    <citation type="submission" date="2020-03" db="EMBL/GenBank/DDBJ databases">
        <title>Sphingomonas sp. nov., isolated from fish.</title>
        <authorList>
            <person name="Hyun D.-W."/>
            <person name="Bae J.-W."/>
        </authorList>
    </citation>
    <scope>NUCLEOTIDE SEQUENCE [LARGE SCALE GENOMIC DNA]</scope>
    <source>
        <strain evidence="14 15">HDW15C</strain>
    </source>
</reference>
<keyword evidence="7 8" id="KW-0238">DNA-binding</keyword>
<dbReference type="Pfam" id="PF00308">
    <property type="entry name" value="Bac_DnaA"/>
    <property type="match status" value="1"/>
</dbReference>
<dbReference type="InterPro" id="IPR018312">
    <property type="entry name" value="Chromosome_initiator_DnaA_CS"/>
</dbReference>
<dbReference type="Gene3D" id="3.40.50.300">
    <property type="entry name" value="P-loop containing nucleotide triphosphate hydrolases"/>
    <property type="match status" value="1"/>
</dbReference>
<dbReference type="GO" id="GO:0006275">
    <property type="term" value="P:regulation of DNA replication"/>
    <property type="evidence" value="ECO:0007669"/>
    <property type="project" value="UniProtKB-UniRule"/>
</dbReference>
<dbReference type="Proteomes" id="UP000502502">
    <property type="component" value="Chromosome"/>
</dbReference>
<evidence type="ECO:0000256" key="7">
    <source>
        <dbReference type="ARBA" id="ARBA00023125"/>
    </source>
</evidence>
<feature type="domain" description="AAA+ ATPase" evidence="12">
    <location>
        <begin position="158"/>
        <end position="289"/>
    </location>
</feature>
<dbReference type="GO" id="GO:0003688">
    <property type="term" value="F:DNA replication origin binding"/>
    <property type="evidence" value="ECO:0007669"/>
    <property type="project" value="UniProtKB-UniRule"/>
</dbReference>
<comment type="similarity">
    <text evidence="1 8 11">Belongs to the DnaA family.</text>
</comment>
<dbReference type="Gene3D" id="3.30.300.180">
    <property type="match status" value="1"/>
</dbReference>
<dbReference type="GO" id="GO:0006270">
    <property type="term" value="P:DNA replication initiation"/>
    <property type="evidence" value="ECO:0007669"/>
    <property type="project" value="UniProtKB-UniRule"/>
</dbReference>
<feature type="region of interest" description="Domain I, interacts with DnaA modulators" evidence="8">
    <location>
        <begin position="1"/>
        <end position="100"/>
    </location>
</feature>
<dbReference type="PANTHER" id="PTHR30050">
    <property type="entry name" value="CHROMOSOMAL REPLICATION INITIATOR PROTEIN DNAA"/>
    <property type="match status" value="1"/>
</dbReference>
<proteinExistence type="inferred from homology"/>
<evidence type="ECO:0000313" key="15">
    <source>
        <dbReference type="Proteomes" id="UP000502502"/>
    </source>
</evidence>
<keyword evidence="5 8" id="KW-0067">ATP-binding</keyword>
<keyword evidence="3 8" id="KW-0235">DNA replication</keyword>
<dbReference type="Pfam" id="PF11638">
    <property type="entry name" value="DnaA_N"/>
    <property type="match status" value="1"/>
</dbReference>
<dbReference type="GO" id="GO:0008289">
    <property type="term" value="F:lipid binding"/>
    <property type="evidence" value="ECO:0007669"/>
    <property type="project" value="UniProtKB-KW"/>
</dbReference>
<dbReference type="GO" id="GO:0005886">
    <property type="term" value="C:plasma membrane"/>
    <property type="evidence" value="ECO:0007669"/>
    <property type="project" value="TreeGrafter"/>
</dbReference>
<dbReference type="PRINTS" id="PR00051">
    <property type="entry name" value="DNAA"/>
</dbReference>
<dbReference type="InterPro" id="IPR001957">
    <property type="entry name" value="Chromosome_initiator_DnaA"/>
</dbReference>
<feature type="domain" description="Chromosomal replication initiator DnaA C-terminal" evidence="13">
    <location>
        <begin position="370"/>
        <end position="439"/>
    </location>
</feature>
<keyword evidence="6 8" id="KW-0446">Lipid-binding</keyword>
<sequence>MHGGGTDLVDSKLAAPLEAAWESIRSGLRRDLGARTFDGWLKPAQLGTLDPDSGALDLLMPSQFMADWVRSHFGERLTLAWRATLPIVREVRVMAAADAPKPAPLLILEEIPAASPAERDPSTPNFDPRYRFETFVLGKANEVAATAARTLATSEEVGFNPLFIHGGTGRGKTHLLHAIGHAFSERHRGRKIVSMSAEKFMVEFIRALKENDTIGFKSRLRGADLLLIDDVQFIAGKDSTQEEFFHTMNEIIGAGKRLVITSDRAPQDLDGIAPRILSRLSWGLVADINSADFELRYNIILAKLGALPAVEMPRNVVEFLARRVTSSVRELEGALNRIAAYAMMTGREIDIAFVEEVLANVLRANQRRITIDEIQAQVAEHYRIRKAEMTSARRAREVARPRQVAMYLSKQLTPKSLPDIGRRFGGRDHTTVIHAVRQIEKLRAQDTELDADIRLLTRQLEG</sequence>
<dbReference type="AlphaFoldDB" id="A0A6G7ZMK0"/>
<feature type="region of interest" description="Domain IV, binds dsDNA" evidence="8">
    <location>
        <begin position="343"/>
        <end position="462"/>
    </location>
</feature>
<dbReference type="InterPro" id="IPR038454">
    <property type="entry name" value="DnaA_N_sf"/>
</dbReference>
<comment type="caution">
    <text evidence="8">Lacks conserved residue(s) required for the propagation of feature annotation.</text>
</comment>
<dbReference type="HAMAP" id="MF_00377">
    <property type="entry name" value="DnaA_bact"/>
    <property type="match status" value="1"/>
</dbReference>
<dbReference type="CDD" id="cd06571">
    <property type="entry name" value="Bac_DnaA_C"/>
    <property type="match status" value="1"/>
</dbReference>
<dbReference type="InterPro" id="IPR003593">
    <property type="entry name" value="AAA+_ATPase"/>
</dbReference>
<comment type="subunit">
    <text evidence="8">Oligomerizes as a right-handed, spiral filament on DNA at oriC.</text>
</comment>
<evidence type="ECO:0000259" key="12">
    <source>
        <dbReference type="SMART" id="SM00382"/>
    </source>
</evidence>
<dbReference type="SMART" id="SM00382">
    <property type="entry name" value="AAA"/>
    <property type="match status" value="1"/>
</dbReference>
<dbReference type="EMBL" id="CP049871">
    <property type="protein sequence ID" value="QIL02163.1"/>
    <property type="molecule type" value="Genomic_DNA"/>
</dbReference>
<dbReference type="Gene3D" id="1.10.8.60">
    <property type="match status" value="1"/>
</dbReference>
<gene>
    <name evidence="8 14" type="primary">dnaA</name>
    <name evidence="14" type="ORF">G7078_04755</name>
</gene>
<dbReference type="InterPro" id="IPR013159">
    <property type="entry name" value="DnaA_C"/>
</dbReference>
<dbReference type="KEGG" id="ssin:G7078_04755"/>
<evidence type="ECO:0000259" key="13">
    <source>
        <dbReference type="SMART" id="SM00760"/>
    </source>
</evidence>
<evidence type="ECO:0000256" key="2">
    <source>
        <dbReference type="ARBA" id="ARBA00022490"/>
    </source>
</evidence>
<feature type="binding site" evidence="8">
    <location>
        <position position="171"/>
    </location>
    <ligand>
        <name>ATP</name>
        <dbReference type="ChEBI" id="CHEBI:30616"/>
    </ligand>
</feature>
<dbReference type="InterPro" id="IPR010921">
    <property type="entry name" value="Trp_repressor/repl_initiator"/>
</dbReference>
<dbReference type="InterPro" id="IPR020591">
    <property type="entry name" value="Chromosome_initiator_DnaA-like"/>
</dbReference>
<dbReference type="InterPro" id="IPR013317">
    <property type="entry name" value="DnaA_dom"/>
</dbReference>
<accession>A0A6G7ZMK0</accession>
<dbReference type="RefSeq" id="WP_166093520.1">
    <property type="nucleotide sequence ID" value="NZ_CP049871.1"/>
</dbReference>
<feature type="binding site" evidence="8">
    <location>
        <position position="172"/>
    </location>
    <ligand>
        <name>ATP</name>
        <dbReference type="ChEBI" id="CHEBI:30616"/>
    </ligand>
</feature>
<protein>
    <recommendedName>
        <fullName evidence="8 9">Chromosomal replication initiator protein DnaA</fullName>
    </recommendedName>
</protein>
<evidence type="ECO:0000256" key="6">
    <source>
        <dbReference type="ARBA" id="ARBA00023121"/>
    </source>
</evidence>
<evidence type="ECO:0000256" key="5">
    <source>
        <dbReference type="ARBA" id="ARBA00022840"/>
    </source>
</evidence>